<dbReference type="AlphaFoldDB" id="A0A2T4I8A0"/>
<evidence type="ECO:0000313" key="3">
    <source>
        <dbReference type="Proteomes" id="UP000241206"/>
    </source>
</evidence>
<dbReference type="RefSeq" id="WP_107393684.1">
    <property type="nucleotide sequence ID" value="NZ_PHHF01000004.1"/>
</dbReference>
<feature type="domain" description="Competence protein CoiA nuclease-like" evidence="1">
    <location>
        <begin position="147"/>
        <end position="194"/>
    </location>
</feature>
<evidence type="ECO:0000313" key="2">
    <source>
        <dbReference type="EMBL" id="PTD27696.1"/>
    </source>
</evidence>
<name>A0A2T4I8A0_9SPHN</name>
<keyword evidence="3" id="KW-1185">Reference proteome</keyword>
<evidence type="ECO:0000259" key="1">
    <source>
        <dbReference type="Pfam" id="PF06054"/>
    </source>
</evidence>
<dbReference type="EMBL" id="PHHF01000004">
    <property type="protein sequence ID" value="PTD27696.1"/>
    <property type="molecule type" value="Genomic_DNA"/>
</dbReference>
<dbReference type="Proteomes" id="UP000241206">
    <property type="component" value="Unassembled WGS sequence"/>
</dbReference>
<accession>A0A2T4I8A0</accession>
<comment type="caution">
    <text evidence="2">The sequence shown here is derived from an EMBL/GenBank/DDBJ whole genome shotgun (WGS) entry which is preliminary data.</text>
</comment>
<proteinExistence type="predicted"/>
<dbReference type="Pfam" id="PF06054">
    <property type="entry name" value="CoiA_nuc"/>
    <property type="match status" value="1"/>
</dbReference>
<protein>
    <recommendedName>
        <fullName evidence="1">Competence protein CoiA nuclease-like domain-containing protein</fullName>
    </recommendedName>
</protein>
<reference evidence="2 3" key="1">
    <citation type="submission" date="2017-11" db="EMBL/GenBank/DDBJ databases">
        <title>Sphingomonas oleivorans sp. nov., isolated from oil-contaminated soil.</title>
        <authorList>
            <person name="Wang L."/>
            <person name="Chen L."/>
        </authorList>
    </citation>
    <scope>NUCLEOTIDE SEQUENCE [LARGE SCALE GENOMIC DNA]</scope>
    <source>
        <strain evidence="2 3">K101</strain>
    </source>
</reference>
<organism evidence="2 3">
    <name type="scientific">Edaphosphingomonas fennica</name>
    <dbReference type="NCBI Taxonomy" id="114404"/>
    <lineage>
        <taxon>Bacteria</taxon>
        <taxon>Pseudomonadati</taxon>
        <taxon>Pseudomonadota</taxon>
        <taxon>Alphaproteobacteria</taxon>
        <taxon>Sphingomonadales</taxon>
        <taxon>Rhizorhabdaceae</taxon>
        <taxon>Edaphosphingomonas</taxon>
    </lineage>
</organism>
<gene>
    <name evidence="2" type="ORF">CV103_01110</name>
</gene>
<dbReference type="InterPro" id="IPR010330">
    <property type="entry name" value="CoiA_nuc"/>
</dbReference>
<sequence>MGRKLQRIVEAAIIERIGPVTAQDLMAMSDDSWGLIRDQITDRRNGKDGLVARCLACECEVYIRTSKTRGIARPLFQHYNGSDPDCPWFQGRNIKPDAARAAQYQGKQESNFHRLMCELVGELAALDSRYIKHTVGQYRSPTENEHGRYPDTYVEWDDFGPFVVEFQMSGTFQTEISARCKHYEREGIPLLWILFGLDTATALPQSFIDVIRRHRGNAFVLDQAAVAASREQKTLVLSCYLRKPDGRLDAPKLVRFDALTVPRSKIPYHEDRIVGSRLAEIEKVRRPWFNALAQWEDRYKPLRDLARPQSLLLAAAFSIVAATNGKGRNYASEHSNISAMLNTYLSTKVLSPYSDLLKQIIENTRSSSIIKASVHDHLRRYRDAIQATNESPEWILLRKLLPEALDPVLREELAYLDALPDWANPTSE</sequence>